<dbReference type="InterPro" id="IPR011650">
    <property type="entry name" value="Peptidase_M20_dimer"/>
</dbReference>
<sequence>MNISKVFIDEVITWRQQFHRFPEIGFQEIQTSKRIADLLRSFGLDVLEGIAGTGVVATLENGSGPVIGLRADMDALPFTELADIPHKSCHHGTMHACGHDGHTAILLGAAKYLSEHRNFHGKVHFVFQPAEEGLGGATKMLEEGLLDQFPMSAIYGLHNWPGLPAGHIAVNPGAMMASMDTFEIQLEGKSCHAAMPELGFDPIVAAAQLILSIQTISSRRLAAQDSAVLSITQIQGGEAINIIPEYVTIKGTFRCLDPQVRQQVKQLLQDQVEALPPVHGVKGSIQFFSGYPVTMNHTDAAITIRDVAQKLFGDSKVHWNIKPSMASEDFSYFLEKCSGAYFWLGVDGVEPSKPLHNAYYDFNDNVIETGIKFWIGLVETTLSKQSSK</sequence>
<dbReference type="SUPFAM" id="SSF55031">
    <property type="entry name" value="Bacterial exopeptidase dimerisation domain"/>
    <property type="match status" value="1"/>
</dbReference>
<dbReference type="NCBIfam" id="TIGR01891">
    <property type="entry name" value="amidohydrolases"/>
    <property type="match status" value="1"/>
</dbReference>
<dbReference type="RefSeq" id="WP_025095767.1">
    <property type="nucleotide sequence ID" value="NZ_BKLW01000031.1"/>
</dbReference>
<dbReference type="Pfam" id="PF01546">
    <property type="entry name" value="Peptidase_M20"/>
    <property type="match status" value="1"/>
</dbReference>
<dbReference type="InterPro" id="IPR017439">
    <property type="entry name" value="Amidohydrolase"/>
</dbReference>
<dbReference type="PIRSF" id="PIRSF005962">
    <property type="entry name" value="Pept_M20D_amidohydro"/>
    <property type="match status" value="1"/>
</dbReference>
<feature type="binding site" evidence="2">
    <location>
        <position position="356"/>
    </location>
    <ligand>
        <name>Mn(2+)</name>
        <dbReference type="ChEBI" id="CHEBI:29035"/>
        <label>2</label>
    </ligand>
</feature>
<accession>A0AB38YWQ3</accession>
<evidence type="ECO:0000259" key="3">
    <source>
        <dbReference type="Pfam" id="PF07687"/>
    </source>
</evidence>
<reference evidence="4" key="1">
    <citation type="submission" date="2023-09" db="EMBL/GenBank/DDBJ databases">
        <title>Acinetobacter soli.</title>
        <authorList>
            <person name="Kim B."/>
            <person name="Kim D."/>
            <person name="Park D."/>
        </authorList>
    </citation>
    <scope>NUCLEOTIDE SEQUENCE</scope>
    <source>
        <strain evidence="4">2023.05</strain>
    </source>
</reference>
<dbReference type="InterPro" id="IPR002933">
    <property type="entry name" value="Peptidase_M20"/>
</dbReference>
<dbReference type="EMBL" id="CP134206">
    <property type="protein sequence ID" value="WND05571.1"/>
    <property type="molecule type" value="Genomic_DNA"/>
</dbReference>
<feature type="binding site" evidence="2">
    <location>
        <position position="158"/>
    </location>
    <ligand>
        <name>Mn(2+)</name>
        <dbReference type="ChEBI" id="CHEBI:29035"/>
        <label>2</label>
    </ligand>
</feature>
<protein>
    <submittedName>
        <fullName evidence="4">M20 aminoacylase family protein</fullName>
    </submittedName>
</protein>
<evidence type="ECO:0000256" key="2">
    <source>
        <dbReference type="PIRSR" id="PIRSR005962-1"/>
    </source>
</evidence>
<gene>
    <name evidence="4" type="ORF">RHP80_15575</name>
</gene>
<name>A0AB38YWQ3_9GAMM</name>
<dbReference type="Pfam" id="PF07687">
    <property type="entry name" value="M20_dimer"/>
    <property type="match status" value="1"/>
</dbReference>
<dbReference type="SUPFAM" id="SSF53187">
    <property type="entry name" value="Zn-dependent exopeptidases"/>
    <property type="match status" value="1"/>
</dbReference>
<dbReference type="PANTHER" id="PTHR11014">
    <property type="entry name" value="PEPTIDASE M20 FAMILY MEMBER"/>
    <property type="match status" value="1"/>
</dbReference>
<keyword evidence="2" id="KW-0464">Manganese</keyword>
<comment type="cofactor">
    <cofactor evidence="2">
        <name>Mn(2+)</name>
        <dbReference type="ChEBI" id="CHEBI:29035"/>
    </cofactor>
    <text evidence="2">The Mn(2+) ion enhances activity.</text>
</comment>
<feature type="binding site" evidence="2">
    <location>
        <position position="132"/>
    </location>
    <ligand>
        <name>Mn(2+)</name>
        <dbReference type="ChEBI" id="CHEBI:29035"/>
        <label>2</label>
    </ligand>
</feature>
<evidence type="ECO:0000256" key="1">
    <source>
        <dbReference type="ARBA" id="ARBA00022801"/>
    </source>
</evidence>
<dbReference type="AlphaFoldDB" id="A0AB38YWQ3"/>
<dbReference type="FunFam" id="3.30.70.360:FF:000001">
    <property type="entry name" value="N-acetyldiaminopimelate deacetylase"/>
    <property type="match status" value="1"/>
</dbReference>
<dbReference type="Proteomes" id="UP001256400">
    <property type="component" value="Chromosome"/>
</dbReference>
<dbReference type="GO" id="GO:0019877">
    <property type="term" value="P:diaminopimelate biosynthetic process"/>
    <property type="evidence" value="ECO:0007669"/>
    <property type="project" value="UniProtKB-ARBA"/>
</dbReference>
<dbReference type="Gene3D" id="3.40.630.10">
    <property type="entry name" value="Zn peptidases"/>
    <property type="match status" value="1"/>
</dbReference>
<dbReference type="GO" id="GO:0046872">
    <property type="term" value="F:metal ion binding"/>
    <property type="evidence" value="ECO:0007669"/>
    <property type="project" value="UniProtKB-KW"/>
</dbReference>
<keyword evidence="2" id="KW-0479">Metal-binding</keyword>
<proteinExistence type="predicted"/>
<organism evidence="4 5">
    <name type="scientific">Acinetobacter soli</name>
    <dbReference type="NCBI Taxonomy" id="487316"/>
    <lineage>
        <taxon>Bacteria</taxon>
        <taxon>Pseudomonadati</taxon>
        <taxon>Pseudomonadota</taxon>
        <taxon>Gammaproteobacteria</taxon>
        <taxon>Moraxellales</taxon>
        <taxon>Moraxellaceae</taxon>
        <taxon>Acinetobacter</taxon>
    </lineage>
</organism>
<dbReference type="Gene3D" id="3.30.70.360">
    <property type="match status" value="1"/>
</dbReference>
<keyword evidence="1" id="KW-0378">Hydrolase</keyword>
<feature type="binding site" evidence="2">
    <location>
        <position position="97"/>
    </location>
    <ligand>
        <name>Mn(2+)</name>
        <dbReference type="ChEBI" id="CHEBI:29035"/>
        <label>2</label>
    </ligand>
</feature>
<dbReference type="PANTHER" id="PTHR11014:SF63">
    <property type="entry name" value="METALLOPEPTIDASE, PUTATIVE (AFU_ORTHOLOGUE AFUA_6G09600)-RELATED"/>
    <property type="match status" value="1"/>
</dbReference>
<dbReference type="CDD" id="cd05666">
    <property type="entry name" value="M20_Acy1-like"/>
    <property type="match status" value="1"/>
</dbReference>
<feature type="binding site" evidence="2">
    <location>
        <position position="99"/>
    </location>
    <ligand>
        <name>Mn(2+)</name>
        <dbReference type="ChEBI" id="CHEBI:29035"/>
        <label>2</label>
    </ligand>
</feature>
<dbReference type="InterPro" id="IPR036264">
    <property type="entry name" value="Bact_exopeptidase_dim_dom"/>
</dbReference>
<evidence type="ECO:0000313" key="5">
    <source>
        <dbReference type="Proteomes" id="UP001256400"/>
    </source>
</evidence>
<feature type="domain" description="Peptidase M20 dimerisation" evidence="3">
    <location>
        <begin position="181"/>
        <end position="276"/>
    </location>
</feature>
<dbReference type="GO" id="GO:0050118">
    <property type="term" value="F:N-acetyldiaminopimelate deacetylase activity"/>
    <property type="evidence" value="ECO:0007669"/>
    <property type="project" value="UniProtKB-ARBA"/>
</dbReference>
<evidence type="ECO:0000313" key="4">
    <source>
        <dbReference type="EMBL" id="WND05571.1"/>
    </source>
</evidence>